<dbReference type="GO" id="GO:0046872">
    <property type="term" value="F:metal ion binding"/>
    <property type="evidence" value="ECO:0007669"/>
    <property type="project" value="UniProtKB-KW"/>
</dbReference>
<evidence type="ECO:0000313" key="10">
    <source>
        <dbReference type="EMBL" id="PIU03885.1"/>
    </source>
</evidence>
<dbReference type="SUPFAM" id="SSF52743">
    <property type="entry name" value="Subtilisin-like"/>
    <property type="match status" value="1"/>
</dbReference>
<proteinExistence type="inferred from homology"/>
<dbReference type="InterPro" id="IPR036852">
    <property type="entry name" value="Peptidase_S8/S53_dom_sf"/>
</dbReference>
<dbReference type="InterPro" id="IPR034202">
    <property type="entry name" value="Subtilisin_Carlsberg-like"/>
</dbReference>
<dbReference type="InterPro" id="IPR000209">
    <property type="entry name" value="Peptidase_S8/S53_dom"/>
</dbReference>
<reference evidence="11" key="1">
    <citation type="submission" date="2017-09" db="EMBL/GenBank/DDBJ databases">
        <title>Depth-based differentiation of microbial function through sediment-hosted aquifers and enrichment of novel symbionts in the deep terrestrial subsurface.</title>
        <authorList>
            <person name="Probst A.J."/>
            <person name="Ladd B."/>
            <person name="Jarett J.K."/>
            <person name="Geller-Mcgrath D.E."/>
            <person name="Sieber C.M.K."/>
            <person name="Emerson J.B."/>
            <person name="Anantharaman K."/>
            <person name="Thomas B.C."/>
            <person name="Malmstrom R."/>
            <person name="Stieglmeier M."/>
            <person name="Klingl A."/>
            <person name="Woyke T."/>
            <person name="Ryan C.M."/>
            <person name="Banfield J.F."/>
        </authorList>
    </citation>
    <scope>NUCLEOTIDE SEQUENCE [LARGE SCALE GENOMIC DNA]</scope>
</reference>
<organism evidence="10 11">
    <name type="scientific">Candidatus Shapirobacteria bacterium CG08_land_8_20_14_0_20_39_18</name>
    <dbReference type="NCBI Taxonomy" id="1974883"/>
    <lineage>
        <taxon>Bacteria</taxon>
        <taxon>Candidatus Shapironibacteriota</taxon>
    </lineage>
</organism>
<dbReference type="AlphaFoldDB" id="A0A2M6XDZ0"/>
<dbReference type="PANTHER" id="PTHR43806:SF11">
    <property type="entry name" value="CEREVISIN-RELATED"/>
    <property type="match status" value="1"/>
</dbReference>
<comment type="similarity">
    <text evidence="1 6 7">Belongs to the peptidase S8 family.</text>
</comment>
<feature type="domain" description="Peptidase S8/S53" evidence="9">
    <location>
        <begin position="172"/>
        <end position="422"/>
    </location>
</feature>
<dbReference type="InterPro" id="IPR023827">
    <property type="entry name" value="Peptidase_S8_Asp-AS"/>
</dbReference>
<feature type="active site" description="Charge relay system" evidence="6">
    <location>
        <position position="214"/>
    </location>
</feature>
<feature type="region of interest" description="Disordered" evidence="8">
    <location>
        <begin position="130"/>
        <end position="150"/>
    </location>
</feature>
<evidence type="ECO:0000256" key="4">
    <source>
        <dbReference type="ARBA" id="ARBA00022801"/>
    </source>
</evidence>
<name>A0A2M6XDZ0_9BACT</name>
<keyword evidence="2 6" id="KW-0645">Protease</keyword>
<dbReference type="InterPro" id="IPR050131">
    <property type="entry name" value="Peptidase_S8_subtilisin-like"/>
</dbReference>
<comment type="caution">
    <text evidence="10">The sequence shown here is derived from an EMBL/GenBank/DDBJ whole genome shotgun (WGS) entry which is preliminary data.</text>
</comment>
<evidence type="ECO:0000256" key="7">
    <source>
        <dbReference type="RuleBase" id="RU003355"/>
    </source>
</evidence>
<gene>
    <name evidence="10" type="ORF">COT44_01210</name>
</gene>
<evidence type="ECO:0000256" key="2">
    <source>
        <dbReference type="ARBA" id="ARBA00022670"/>
    </source>
</evidence>
<dbReference type="PROSITE" id="PS51892">
    <property type="entry name" value="SUBTILASE"/>
    <property type="match status" value="1"/>
</dbReference>
<keyword evidence="5 6" id="KW-0720">Serine protease</keyword>
<keyword evidence="4 6" id="KW-0378">Hydrolase</keyword>
<evidence type="ECO:0000256" key="3">
    <source>
        <dbReference type="ARBA" id="ARBA00022723"/>
    </source>
</evidence>
<dbReference type="GO" id="GO:0006508">
    <property type="term" value="P:proteolysis"/>
    <property type="evidence" value="ECO:0007669"/>
    <property type="project" value="UniProtKB-KW"/>
</dbReference>
<dbReference type="PROSITE" id="PS00138">
    <property type="entry name" value="SUBTILASE_SER"/>
    <property type="match status" value="1"/>
</dbReference>
<dbReference type="PROSITE" id="PS00137">
    <property type="entry name" value="SUBTILASE_HIS"/>
    <property type="match status" value="1"/>
</dbReference>
<dbReference type="PRINTS" id="PR00723">
    <property type="entry name" value="SUBTILISIN"/>
</dbReference>
<dbReference type="Pfam" id="PF00082">
    <property type="entry name" value="Peptidase_S8"/>
    <property type="match status" value="1"/>
</dbReference>
<feature type="compositionally biased region" description="Pro residues" evidence="8">
    <location>
        <begin position="134"/>
        <end position="148"/>
    </location>
</feature>
<evidence type="ECO:0000256" key="8">
    <source>
        <dbReference type="SAM" id="MobiDB-lite"/>
    </source>
</evidence>
<evidence type="ECO:0000313" key="11">
    <source>
        <dbReference type="Proteomes" id="UP000228996"/>
    </source>
</evidence>
<keyword evidence="3" id="KW-0479">Metal-binding</keyword>
<dbReference type="PROSITE" id="PS00136">
    <property type="entry name" value="SUBTILASE_ASP"/>
    <property type="match status" value="1"/>
</dbReference>
<accession>A0A2M6XDZ0</accession>
<dbReference type="Gene3D" id="3.40.50.200">
    <property type="entry name" value="Peptidase S8/S53 domain"/>
    <property type="match status" value="1"/>
</dbReference>
<evidence type="ECO:0000256" key="1">
    <source>
        <dbReference type="ARBA" id="ARBA00011073"/>
    </source>
</evidence>
<sequence>MPKRNKRYYKFLTPWAVCDIKRIMKILRGLIFILFFSVFIALGQKASAQTPFERKIVVFKSGISSAGKSAFFLRHQLSSVRELRLVNGAAISIPQSLLEKLVKDEAVLRIDPDVEIYATGWFPASTLARRLRPTPTPRPTATPTPTPTPISQTVPWGISQILADQANNVSSGSGIKVGVIDTGINRNHPDLKGNLAGCLNFISSFGTCEDDNGHGTHVSGTIAAQNNNFGVVGVAPEAKIYALKVLNRKGSGYLSDIITALDWAVTNHLQVVNMSLGTSSDVISFHEAVKRVYDAGITQVAAAGNSSGAVIYPAAYSEVIAVSATDKNNNLASWSSRGPQVDLATPGVDIYSTYLKGTYKTLSGTSMAAPHVTGTVVLLLSVSGKCDLDGNGICSPVEIQQRLEATATDLGVVGKDSLFGAGLVNAFAAVTAP</sequence>
<dbReference type="GO" id="GO:0004252">
    <property type="term" value="F:serine-type endopeptidase activity"/>
    <property type="evidence" value="ECO:0007669"/>
    <property type="project" value="UniProtKB-UniRule"/>
</dbReference>
<evidence type="ECO:0000256" key="5">
    <source>
        <dbReference type="ARBA" id="ARBA00022825"/>
    </source>
</evidence>
<dbReference type="InterPro" id="IPR023828">
    <property type="entry name" value="Peptidase_S8_Ser-AS"/>
</dbReference>
<feature type="active site" description="Charge relay system" evidence="6">
    <location>
        <position position="181"/>
    </location>
</feature>
<dbReference type="CDD" id="cd07477">
    <property type="entry name" value="Peptidases_S8_Subtilisin_subset"/>
    <property type="match status" value="1"/>
</dbReference>
<protein>
    <submittedName>
        <fullName evidence="10">Peptidase S8</fullName>
    </submittedName>
</protein>
<dbReference type="PANTHER" id="PTHR43806">
    <property type="entry name" value="PEPTIDASE S8"/>
    <property type="match status" value="1"/>
</dbReference>
<dbReference type="EMBL" id="PEYO01000005">
    <property type="protein sequence ID" value="PIU03885.1"/>
    <property type="molecule type" value="Genomic_DNA"/>
</dbReference>
<dbReference type="InterPro" id="IPR015500">
    <property type="entry name" value="Peptidase_S8_subtilisin-rel"/>
</dbReference>
<feature type="active site" description="Charge relay system" evidence="6">
    <location>
        <position position="366"/>
    </location>
</feature>
<dbReference type="InterPro" id="IPR022398">
    <property type="entry name" value="Peptidase_S8_His-AS"/>
</dbReference>
<evidence type="ECO:0000259" key="9">
    <source>
        <dbReference type="Pfam" id="PF00082"/>
    </source>
</evidence>
<dbReference type="Proteomes" id="UP000228996">
    <property type="component" value="Unassembled WGS sequence"/>
</dbReference>
<evidence type="ECO:0000256" key="6">
    <source>
        <dbReference type="PROSITE-ProRule" id="PRU01240"/>
    </source>
</evidence>